<name>A0A9P8RF29_9PEZI</name>
<protein>
    <submittedName>
        <fullName evidence="1">Uncharacterized protein</fullName>
    </submittedName>
</protein>
<evidence type="ECO:0000313" key="1">
    <source>
        <dbReference type="EMBL" id="KAH6643253.1"/>
    </source>
</evidence>
<dbReference type="RefSeq" id="XP_045951183.1">
    <property type="nucleotide sequence ID" value="XM_046106079.1"/>
</dbReference>
<dbReference type="AlphaFoldDB" id="A0A9P8RF29"/>
<evidence type="ECO:0000313" key="2">
    <source>
        <dbReference type="Proteomes" id="UP000758603"/>
    </source>
</evidence>
<dbReference type="Proteomes" id="UP000758603">
    <property type="component" value="Unassembled WGS sequence"/>
</dbReference>
<dbReference type="EMBL" id="JAGPXC010000013">
    <property type="protein sequence ID" value="KAH6643253.1"/>
    <property type="molecule type" value="Genomic_DNA"/>
</dbReference>
<sequence>MAHFIGLRRSNIACSQNPINQVPNDDTNNKDVLSSQLPPGFPNIVDWFVTQHLPHVETRESECQLCAHTLDVSKSVESAIVHELRSLIPVQNTAEFYRKHEIEETAVLECGHLVGKSCWAKQVQPLVRHGDKPLCPICARVLVCSRCEVPVQPAGLSPIEWPMGKQRVDPIAMIIEKVPLTSAEKITASAPTCFRCFKNHVMEKLRDSSSPYCYDEQEHSRLYDEQCREIVEMIYPPVSHYRQPGDEKDFQEVRNTLLLELTSGDFLQLNRTNFLLQTVDWQVGNGLQNTQDFLQQKVNTHMEALLSLVRHLHGWEVYTEQAEDLT</sequence>
<proteinExistence type="predicted"/>
<keyword evidence="2" id="KW-1185">Reference proteome</keyword>
<accession>A0A9P8RF29</accession>
<gene>
    <name evidence="1" type="ORF">BKA67DRAFT_651655</name>
</gene>
<reference evidence="1" key="1">
    <citation type="journal article" date="2021" name="Nat. Commun.">
        <title>Genetic determinants of endophytism in the Arabidopsis root mycobiome.</title>
        <authorList>
            <person name="Mesny F."/>
            <person name="Miyauchi S."/>
            <person name="Thiergart T."/>
            <person name="Pickel B."/>
            <person name="Atanasova L."/>
            <person name="Karlsson M."/>
            <person name="Huettel B."/>
            <person name="Barry K.W."/>
            <person name="Haridas S."/>
            <person name="Chen C."/>
            <person name="Bauer D."/>
            <person name="Andreopoulos W."/>
            <person name="Pangilinan J."/>
            <person name="LaButti K."/>
            <person name="Riley R."/>
            <person name="Lipzen A."/>
            <person name="Clum A."/>
            <person name="Drula E."/>
            <person name="Henrissat B."/>
            <person name="Kohler A."/>
            <person name="Grigoriev I.V."/>
            <person name="Martin F.M."/>
            <person name="Hacquard S."/>
        </authorList>
    </citation>
    <scope>NUCLEOTIDE SEQUENCE</scope>
    <source>
        <strain evidence="1">MPI-SDFR-AT-0073</strain>
    </source>
</reference>
<dbReference type="GeneID" id="70134970"/>
<comment type="caution">
    <text evidence="1">The sequence shown here is derived from an EMBL/GenBank/DDBJ whole genome shotgun (WGS) entry which is preliminary data.</text>
</comment>
<organism evidence="1 2">
    <name type="scientific">Truncatella angustata</name>
    <dbReference type="NCBI Taxonomy" id="152316"/>
    <lineage>
        <taxon>Eukaryota</taxon>
        <taxon>Fungi</taxon>
        <taxon>Dikarya</taxon>
        <taxon>Ascomycota</taxon>
        <taxon>Pezizomycotina</taxon>
        <taxon>Sordariomycetes</taxon>
        <taxon>Xylariomycetidae</taxon>
        <taxon>Amphisphaeriales</taxon>
        <taxon>Sporocadaceae</taxon>
        <taxon>Truncatella</taxon>
    </lineage>
</organism>